<evidence type="ECO:0000256" key="2">
    <source>
        <dbReference type="ARBA" id="ARBA00022859"/>
    </source>
</evidence>
<dbReference type="GeneTree" id="ENSGT00440000034680"/>
<reference evidence="4" key="1">
    <citation type="submission" date="2025-08" db="UniProtKB">
        <authorList>
            <consortium name="Ensembl"/>
        </authorList>
    </citation>
    <scope>IDENTIFICATION</scope>
</reference>
<dbReference type="SUPFAM" id="SSF48726">
    <property type="entry name" value="Immunoglobulin"/>
    <property type="match status" value="1"/>
</dbReference>
<dbReference type="InterPro" id="IPR007110">
    <property type="entry name" value="Ig-like_dom"/>
</dbReference>
<dbReference type="PROSITE" id="PS50835">
    <property type="entry name" value="IG_LIKE"/>
    <property type="match status" value="1"/>
</dbReference>
<gene>
    <name evidence="4" type="primary">TRBV30</name>
</gene>
<sequence length="131" mass="14317">EDILRIVLRPCSFSKPGSPASLECSLEGQSNPNFYWYRQLPGGEIHLLAYSIGVDQVGDTGPKHIHASRTTDKKFTLSIKPLLANDTGVYYCAWSHTLGQVGTVPKQKLPLPPPHIGQFPHLCSMASSSCI</sequence>
<dbReference type="GO" id="GO:0005886">
    <property type="term" value="C:plasma membrane"/>
    <property type="evidence" value="ECO:0007669"/>
    <property type="project" value="TreeGrafter"/>
</dbReference>
<dbReference type="Gene3D" id="2.60.40.10">
    <property type="entry name" value="Immunoglobulins"/>
    <property type="match status" value="1"/>
</dbReference>
<protein>
    <submittedName>
        <fullName evidence="4">T cell receptor beta variable 30</fullName>
    </submittedName>
</protein>
<evidence type="ECO:0000256" key="1">
    <source>
        <dbReference type="ARBA" id="ARBA00022729"/>
    </source>
</evidence>
<dbReference type="InterPro" id="IPR003598">
    <property type="entry name" value="Ig_sub2"/>
</dbReference>
<dbReference type="Pfam" id="PF07686">
    <property type="entry name" value="V-set"/>
    <property type="match status" value="1"/>
</dbReference>
<feature type="domain" description="Ig-like" evidence="3">
    <location>
        <begin position="17"/>
        <end position="110"/>
    </location>
</feature>
<accession>A0A7M4DXS9</accession>
<keyword evidence="5" id="KW-1185">Reference proteome</keyword>
<dbReference type="InterPro" id="IPR036179">
    <property type="entry name" value="Ig-like_dom_sf"/>
</dbReference>
<dbReference type="SMART" id="SM00406">
    <property type="entry name" value="IGv"/>
    <property type="match status" value="1"/>
</dbReference>
<evidence type="ECO:0000259" key="3">
    <source>
        <dbReference type="PROSITE" id="PS50835"/>
    </source>
</evidence>
<dbReference type="SMART" id="SM00408">
    <property type="entry name" value="IGc2"/>
    <property type="match status" value="1"/>
</dbReference>
<dbReference type="GO" id="GO:0002376">
    <property type="term" value="P:immune system process"/>
    <property type="evidence" value="ECO:0007669"/>
    <property type="project" value="UniProtKB-KW"/>
</dbReference>
<evidence type="ECO:0000313" key="5">
    <source>
        <dbReference type="Proteomes" id="UP000594220"/>
    </source>
</evidence>
<evidence type="ECO:0000313" key="4">
    <source>
        <dbReference type="Ensembl" id="ENSCPRP00005001379.1"/>
    </source>
</evidence>
<dbReference type="InterPro" id="IPR013783">
    <property type="entry name" value="Ig-like_fold"/>
</dbReference>
<keyword evidence="2" id="KW-0391">Immunity</keyword>
<dbReference type="PANTHER" id="PTHR23268">
    <property type="entry name" value="T-CELL RECEPTOR BETA CHAIN"/>
    <property type="match status" value="1"/>
</dbReference>
<dbReference type="Ensembl" id="ENSCPRT00005001616.1">
    <property type="protein sequence ID" value="ENSCPRP00005001379.1"/>
    <property type="gene ID" value="ENSCPRG00005001051.1"/>
</dbReference>
<keyword evidence="1" id="KW-0732">Signal</keyword>
<dbReference type="Proteomes" id="UP000594220">
    <property type="component" value="Unplaced"/>
</dbReference>
<organism evidence="4 5">
    <name type="scientific">Crocodylus porosus</name>
    <name type="common">Saltwater crocodile</name>
    <name type="synonym">Estuarine crocodile</name>
    <dbReference type="NCBI Taxonomy" id="8502"/>
    <lineage>
        <taxon>Eukaryota</taxon>
        <taxon>Metazoa</taxon>
        <taxon>Chordata</taxon>
        <taxon>Craniata</taxon>
        <taxon>Vertebrata</taxon>
        <taxon>Euteleostomi</taxon>
        <taxon>Archelosauria</taxon>
        <taxon>Archosauria</taxon>
        <taxon>Crocodylia</taxon>
        <taxon>Longirostres</taxon>
        <taxon>Crocodylidae</taxon>
        <taxon>Crocodylus</taxon>
    </lineage>
</organism>
<dbReference type="PANTHER" id="PTHR23268:SF31">
    <property type="entry name" value="T CELL RECEPTOR BETA VARIABLE 30"/>
    <property type="match status" value="1"/>
</dbReference>
<dbReference type="AlphaFoldDB" id="A0A7M4DXS9"/>
<dbReference type="CDD" id="cd00099">
    <property type="entry name" value="IgV"/>
    <property type="match status" value="1"/>
</dbReference>
<dbReference type="GO" id="GO:0007166">
    <property type="term" value="P:cell surface receptor signaling pathway"/>
    <property type="evidence" value="ECO:0007669"/>
    <property type="project" value="TreeGrafter"/>
</dbReference>
<name>A0A7M4DXS9_CROPO</name>
<reference evidence="4" key="2">
    <citation type="submission" date="2025-09" db="UniProtKB">
        <authorList>
            <consortium name="Ensembl"/>
        </authorList>
    </citation>
    <scope>IDENTIFICATION</scope>
</reference>
<dbReference type="InterPro" id="IPR050413">
    <property type="entry name" value="TCR_beta_variable"/>
</dbReference>
<dbReference type="InterPro" id="IPR013106">
    <property type="entry name" value="Ig_V-set"/>
</dbReference>
<dbReference type="OMA" id="CYLQGYN"/>
<proteinExistence type="predicted"/>